<protein>
    <submittedName>
        <fullName evidence="2">Uncharacterized protein</fullName>
    </submittedName>
</protein>
<reference evidence="2 3" key="1">
    <citation type="submission" date="2019-07" db="EMBL/GenBank/DDBJ databases">
        <title>Whole genome shotgun sequence of Rhodospirillum oryzae NBRC 107573.</title>
        <authorList>
            <person name="Hosoyama A."/>
            <person name="Uohara A."/>
            <person name="Ohji S."/>
            <person name="Ichikawa N."/>
        </authorList>
    </citation>
    <scope>NUCLEOTIDE SEQUENCE [LARGE SCALE GENOMIC DNA]</scope>
    <source>
        <strain evidence="2 3">NBRC 107573</strain>
    </source>
</reference>
<sequence>MGFVPWGIGRKFPVAREKAGENGCRAKVEGERLLSRDRPPVGGRREEAFSGRPEAGLSSPGEKGSLSSRSLFGEIIIFWSEKGGERPQKEGDRVPDPLGSRVSRARWATLVAKAGHRGYGVGPIPPFDPRQRTARE</sequence>
<gene>
    <name evidence="2" type="ORF">ROR02_25850</name>
</gene>
<evidence type="ECO:0000313" key="3">
    <source>
        <dbReference type="Proteomes" id="UP000321567"/>
    </source>
</evidence>
<name>A0A512HAH5_9PROT</name>
<accession>A0A512HAH5</accession>
<evidence type="ECO:0000256" key="1">
    <source>
        <dbReference type="SAM" id="MobiDB-lite"/>
    </source>
</evidence>
<feature type="region of interest" description="Disordered" evidence="1">
    <location>
        <begin position="34"/>
        <end position="66"/>
    </location>
</feature>
<feature type="compositionally biased region" description="Basic and acidic residues" evidence="1">
    <location>
        <begin position="34"/>
        <end position="49"/>
    </location>
</feature>
<dbReference type="Proteomes" id="UP000321567">
    <property type="component" value="Unassembled WGS sequence"/>
</dbReference>
<organism evidence="2 3">
    <name type="scientific">Pararhodospirillum oryzae</name>
    <dbReference type="NCBI Taxonomy" id="478448"/>
    <lineage>
        <taxon>Bacteria</taxon>
        <taxon>Pseudomonadati</taxon>
        <taxon>Pseudomonadota</taxon>
        <taxon>Alphaproteobacteria</taxon>
        <taxon>Rhodospirillales</taxon>
        <taxon>Rhodospirillaceae</taxon>
        <taxon>Pararhodospirillum</taxon>
    </lineage>
</organism>
<dbReference type="AlphaFoldDB" id="A0A512HAH5"/>
<keyword evidence="3" id="KW-1185">Reference proteome</keyword>
<feature type="region of interest" description="Disordered" evidence="1">
    <location>
        <begin position="116"/>
        <end position="136"/>
    </location>
</feature>
<proteinExistence type="predicted"/>
<dbReference type="EMBL" id="BJZO01000080">
    <property type="protein sequence ID" value="GEO82454.1"/>
    <property type="molecule type" value="Genomic_DNA"/>
</dbReference>
<evidence type="ECO:0000313" key="2">
    <source>
        <dbReference type="EMBL" id="GEO82454.1"/>
    </source>
</evidence>
<comment type="caution">
    <text evidence="2">The sequence shown here is derived from an EMBL/GenBank/DDBJ whole genome shotgun (WGS) entry which is preliminary data.</text>
</comment>